<dbReference type="PANTHER" id="PTHR10009">
    <property type="entry name" value="PROTEIN YELLOW-RELATED"/>
    <property type="match status" value="1"/>
</dbReference>
<evidence type="ECO:0000256" key="2">
    <source>
        <dbReference type="ARBA" id="ARBA00022525"/>
    </source>
</evidence>
<dbReference type="Gene3D" id="2.120.10.30">
    <property type="entry name" value="TolB, C-terminal domain"/>
    <property type="match status" value="1"/>
</dbReference>
<dbReference type="InterPro" id="IPR017996">
    <property type="entry name" value="MRJP/yellow-related"/>
</dbReference>
<feature type="signal peptide" evidence="3">
    <location>
        <begin position="1"/>
        <end position="28"/>
    </location>
</feature>
<gene>
    <name evidence="4" type="ORF">CQW29_06495</name>
</gene>
<comment type="subcellular location">
    <subcellularLocation>
        <location evidence="1">Secreted</location>
    </subcellularLocation>
</comment>
<evidence type="ECO:0000256" key="3">
    <source>
        <dbReference type="SAM" id="SignalP"/>
    </source>
</evidence>
<protein>
    <recommendedName>
        <fullName evidence="6">Gluconolactonase</fullName>
    </recommendedName>
</protein>
<dbReference type="EMBL" id="PDET01000003">
    <property type="protein sequence ID" value="PRD16451.1"/>
    <property type="molecule type" value="Genomic_DNA"/>
</dbReference>
<dbReference type="OrthoDB" id="9797664at2"/>
<dbReference type="RefSeq" id="WP_105591894.1">
    <property type="nucleotide sequence ID" value="NZ_PDET01000003.1"/>
</dbReference>
<dbReference type="Proteomes" id="UP000239181">
    <property type="component" value="Unassembled WGS sequence"/>
</dbReference>
<dbReference type="PANTHER" id="PTHR10009:SF18">
    <property type="entry name" value="PROTEIN YELLOW-LIKE PROTEIN"/>
    <property type="match status" value="1"/>
</dbReference>
<proteinExistence type="predicted"/>
<evidence type="ECO:0000256" key="1">
    <source>
        <dbReference type="ARBA" id="ARBA00004613"/>
    </source>
</evidence>
<dbReference type="AlphaFoldDB" id="A0A2S9IF81"/>
<feature type="chain" id="PRO_5015618566" description="Gluconolactonase" evidence="3">
    <location>
        <begin position="29"/>
        <end position="390"/>
    </location>
</feature>
<dbReference type="SUPFAM" id="SSF63829">
    <property type="entry name" value="Calcium-dependent phosphotriesterase"/>
    <property type="match status" value="1"/>
</dbReference>
<dbReference type="InterPro" id="IPR006311">
    <property type="entry name" value="TAT_signal"/>
</dbReference>
<dbReference type="PROSITE" id="PS51318">
    <property type="entry name" value="TAT"/>
    <property type="match status" value="1"/>
</dbReference>
<accession>A0A2S9IF81</accession>
<dbReference type="GO" id="GO:0005576">
    <property type="term" value="C:extracellular region"/>
    <property type="evidence" value="ECO:0007669"/>
    <property type="project" value="UniProtKB-SubCell"/>
</dbReference>
<organism evidence="4 5">
    <name type="scientific">Pantoea coffeiphila</name>
    <dbReference type="NCBI Taxonomy" id="1465635"/>
    <lineage>
        <taxon>Bacteria</taxon>
        <taxon>Pseudomonadati</taxon>
        <taxon>Pseudomonadota</taxon>
        <taxon>Gammaproteobacteria</taxon>
        <taxon>Enterobacterales</taxon>
        <taxon>Erwiniaceae</taxon>
        <taxon>Pantoea</taxon>
    </lineage>
</organism>
<evidence type="ECO:0000313" key="4">
    <source>
        <dbReference type="EMBL" id="PRD16451.1"/>
    </source>
</evidence>
<keyword evidence="2" id="KW-0964">Secreted</keyword>
<keyword evidence="3" id="KW-0732">Signal</keyword>
<evidence type="ECO:0008006" key="6">
    <source>
        <dbReference type="Google" id="ProtNLM"/>
    </source>
</evidence>
<keyword evidence="5" id="KW-1185">Reference proteome</keyword>
<dbReference type="InterPro" id="IPR011042">
    <property type="entry name" value="6-blade_b-propeller_TolB-like"/>
</dbReference>
<sequence length="390" mass="41934">MIALSRRSLLINLAAASLSSALPRISVAAGPTPLPLKVAARSPWMANQVALTRDNVMFLGLPRYTKDKSTPSLARRDASGKFQPFPGNAWNEWQPGKDGTNAFVYLNSVHIFADDTVWCVDQGSLSAGVFSAADAVPQPGAQKLVQLDARSGEILRILRFDETILPAGAQMNDMRFHGSTLYLSDSGLGGIIVHDMQSGRTLRRLSGASVVKASAAKIPSILAHVKGGKTFHLPNSDLLEITADGKWLYWAAPTGPLYRIETRWLKDRSLTDPQLEQHVEQVYANNFAGGCCMDSRGNVYFSETVTGNITLLSPEGKTAVIASSPSLIRPDGTFISADRKLYIPVKQPIPDASSPDTPFVIYSVALPESFAGIPIGGAVEGRESPPLPSH</sequence>
<name>A0A2S9IF81_9GAMM</name>
<dbReference type="Pfam" id="PF03022">
    <property type="entry name" value="MRJP"/>
    <property type="match status" value="1"/>
</dbReference>
<evidence type="ECO:0000313" key="5">
    <source>
        <dbReference type="Proteomes" id="UP000239181"/>
    </source>
</evidence>
<reference evidence="4 5" key="1">
    <citation type="submission" date="2017-10" db="EMBL/GenBank/DDBJ databases">
        <title>Draft genome of two endophytic bacteria isolated from 'guarana' Paullinia cupana (Mart.) Ducke.</title>
        <authorList>
            <person name="Siqueira K.A."/>
            <person name="Liotti R.G."/>
            <person name="Mendes T.A."/>
            <person name="Soares M.A."/>
        </authorList>
    </citation>
    <scope>NUCLEOTIDE SEQUENCE [LARGE SCALE GENOMIC DNA]</scope>
    <source>
        <strain evidence="4 5">342</strain>
    </source>
</reference>
<comment type="caution">
    <text evidence="4">The sequence shown here is derived from an EMBL/GenBank/DDBJ whole genome shotgun (WGS) entry which is preliminary data.</text>
</comment>